<dbReference type="PANTHER" id="PTHR19136">
    <property type="entry name" value="MOLYBDENUM COFACTOR GUANYLYLTRANSFERASE"/>
    <property type="match status" value="1"/>
</dbReference>
<dbReference type="Gene3D" id="3.90.550.10">
    <property type="entry name" value="Spore Coat Polysaccharide Biosynthesis Protein SpsA, Chain A"/>
    <property type="match status" value="1"/>
</dbReference>
<dbReference type="Pfam" id="PF12804">
    <property type="entry name" value="NTP_transf_3"/>
    <property type="match status" value="1"/>
</dbReference>
<dbReference type="SUPFAM" id="SSF53448">
    <property type="entry name" value="Nucleotide-diphospho-sugar transferases"/>
    <property type="match status" value="1"/>
</dbReference>
<dbReference type="InterPro" id="IPR029044">
    <property type="entry name" value="Nucleotide-diphossugar_trans"/>
</dbReference>
<evidence type="ECO:0000313" key="3">
    <source>
        <dbReference type="EMBL" id="MBA8796172.1"/>
    </source>
</evidence>
<evidence type="ECO:0000256" key="1">
    <source>
        <dbReference type="ARBA" id="ARBA00022679"/>
    </source>
</evidence>
<keyword evidence="4" id="KW-1185">Reference proteome</keyword>
<accession>A0A7W3IVT5</accession>
<dbReference type="EMBL" id="JACGWT010000007">
    <property type="protein sequence ID" value="MBA8796172.1"/>
    <property type="molecule type" value="Genomic_DNA"/>
</dbReference>
<protein>
    <submittedName>
        <fullName evidence="3">Molybdopterin-guanine dinucleotide biosynthesis protein A</fullName>
    </submittedName>
</protein>
<dbReference type="RefSeq" id="WP_182561808.1">
    <property type="nucleotide sequence ID" value="NZ_JACGWT010000007.1"/>
</dbReference>
<reference evidence="3 4" key="1">
    <citation type="submission" date="2020-07" db="EMBL/GenBank/DDBJ databases">
        <title>Sequencing the genomes of 1000 actinobacteria strains.</title>
        <authorList>
            <person name="Klenk H.-P."/>
        </authorList>
    </citation>
    <scope>NUCLEOTIDE SEQUENCE [LARGE SCALE GENOMIC DNA]</scope>
    <source>
        <strain evidence="3 4">DSM 100723</strain>
    </source>
</reference>
<dbReference type="GO" id="GO:0016779">
    <property type="term" value="F:nucleotidyltransferase activity"/>
    <property type="evidence" value="ECO:0007669"/>
    <property type="project" value="UniProtKB-ARBA"/>
</dbReference>
<dbReference type="InterPro" id="IPR025877">
    <property type="entry name" value="MobA-like_NTP_Trfase"/>
</dbReference>
<comment type="caution">
    <text evidence="3">The sequence shown here is derived from an EMBL/GenBank/DDBJ whole genome shotgun (WGS) entry which is preliminary data.</text>
</comment>
<keyword evidence="1" id="KW-0808">Transferase</keyword>
<name>A0A7W3IVT5_9ACTN</name>
<dbReference type="Proteomes" id="UP000523079">
    <property type="component" value="Unassembled WGS sequence"/>
</dbReference>
<proteinExistence type="predicted"/>
<dbReference type="AlphaFoldDB" id="A0A7W3IVT5"/>
<dbReference type="PANTHER" id="PTHR19136:SF81">
    <property type="entry name" value="MOLYBDENUM COFACTOR GUANYLYLTRANSFERASE"/>
    <property type="match status" value="1"/>
</dbReference>
<sequence length="203" mass="20960">MTGVACVVLAGGASRRFGSDKLVHRWAGRTLLERCLDDLPADWLVVIVGPERDLAVSGSGITGATGATSGSGRRFRFVREQPPGGGPAAALVTGVRAARDEGADLVVVVPGDLPTGGRSAVALVERLHAVEATACLAVDADGRDQPLQLAVCGESLRRLADAGDRSGGRARDLLALLPATVRLPLEPALTDDIDTPEDAARWA</sequence>
<feature type="domain" description="MobA-like NTP transferase" evidence="2">
    <location>
        <begin position="6"/>
        <end position="175"/>
    </location>
</feature>
<organism evidence="3 4">
    <name type="scientific">Microlunatus kandeliicorticis</name>
    <dbReference type="NCBI Taxonomy" id="1759536"/>
    <lineage>
        <taxon>Bacteria</taxon>
        <taxon>Bacillati</taxon>
        <taxon>Actinomycetota</taxon>
        <taxon>Actinomycetes</taxon>
        <taxon>Propionibacteriales</taxon>
        <taxon>Propionibacteriaceae</taxon>
        <taxon>Microlunatus</taxon>
    </lineage>
</organism>
<evidence type="ECO:0000313" key="4">
    <source>
        <dbReference type="Proteomes" id="UP000523079"/>
    </source>
</evidence>
<evidence type="ECO:0000259" key="2">
    <source>
        <dbReference type="Pfam" id="PF12804"/>
    </source>
</evidence>
<gene>
    <name evidence="3" type="ORF">FHX74_003825</name>
</gene>